<protein>
    <submittedName>
        <fullName evidence="1">Uncharacterized protein</fullName>
    </submittedName>
</protein>
<dbReference type="GO" id="GO:0061671">
    <property type="term" value="C:Cbp3p-Cbp6 complex"/>
    <property type="evidence" value="ECO:0007669"/>
    <property type="project" value="InterPro"/>
</dbReference>
<proteinExistence type="predicted"/>
<keyword evidence="2" id="KW-1185">Reference proteome</keyword>
<name>A0A7H9AVG2_ZYGMR</name>
<evidence type="ECO:0000313" key="2">
    <source>
        <dbReference type="Proteomes" id="UP000509704"/>
    </source>
</evidence>
<dbReference type="GO" id="GO:0034551">
    <property type="term" value="P:mitochondrial respiratory chain complex III assembly"/>
    <property type="evidence" value="ECO:0007669"/>
    <property type="project" value="TreeGrafter"/>
</dbReference>
<dbReference type="RefSeq" id="XP_037141993.1">
    <property type="nucleotide sequence ID" value="XM_037286098.1"/>
</dbReference>
<reference evidence="1 2" key="1">
    <citation type="submission" date="2020-07" db="EMBL/GenBank/DDBJ databases">
        <title>The yeast mating-type switching endonuclease HO is a domesticated member of an unorthodox homing genetic element family.</title>
        <authorList>
            <person name="Coughlan A.Y."/>
            <person name="Lombardi L."/>
            <person name="Braun-Galleani S."/>
            <person name="Martos A.R."/>
            <person name="Galeote V."/>
            <person name="Bigey F."/>
            <person name="Dequin S."/>
            <person name="Byrne K.P."/>
            <person name="Wolfe K.H."/>
        </authorList>
    </citation>
    <scope>NUCLEOTIDE SEQUENCE [LARGE SCALE GENOMIC DNA]</scope>
    <source>
        <strain evidence="1 2">NRRL Y-6702</strain>
    </source>
</reference>
<evidence type="ECO:0000313" key="1">
    <source>
        <dbReference type="EMBL" id="QLG70265.1"/>
    </source>
</evidence>
<dbReference type="Pfam" id="PF20180">
    <property type="entry name" value="UQCC2_CBP6"/>
    <property type="match status" value="1"/>
</dbReference>
<accession>A0A7H9AVG2</accession>
<dbReference type="GO" id="GO:0043022">
    <property type="term" value="F:ribosome binding"/>
    <property type="evidence" value="ECO:0007669"/>
    <property type="project" value="InterPro"/>
</dbReference>
<gene>
    <name evidence="1" type="ORF">HG535_0A02030</name>
</gene>
<dbReference type="GeneID" id="59233901"/>
<dbReference type="PANTHER" id="PTHR28250">
    <property type="entry name" value="CYTOCHROME B PRE-MRNA-PROCESSING PROTEIN 6"/>
    <property type="match status" value="1"/>
</dbReference>
<dbReference type="Proteomes" id="UP000509704">
    <property type="component" value="Chromosome 1"/>
</dbReference>
<dbReference type="EMBL" id="CP058604">
    <property type="protein sequence ID" value="QLG70265.1"/>
    <property type="molecule type" value="Genomic_DNA"/>
</dbReference>
<organism evidence="1 2">
    <name type="scientific">Zygotorulaspora mrakii</name>
    <name type="common">Zygosaccharomyces mrakii</name>
    <dbReference type="NCBI Taxonomy" id="42260"/>
    <lineage>
        <taxon>Eukaryota</taxon>
        <taxon>Fungi</taxon>
        <taxon>Dikarya</taxon>
        <taxon>Ascomycota</taxon>
        <taxon>Saccharomycotina</taxon>
        <taxon>Saccharomycetes</taxon>
        <taxon>Saccharomycetales</taxon>
        <taxon>Saccharomycetaceae</taxon>
        <taxon>Zygotorulaspora</taxon>
    </lineage>
</organism>
<dbReference type="PANTHER" id="PTHR28250:SF1">
    <property type="entry name" value="CYTOCHROME B PRE-MRNA-PROCESSING PROTEIN 6"/>
    <property type="match status" value="1"/>
</dbReference>
<sequence>MTCNDLNTEFKVTQCRLNIFEGRMSSQGVREAAKSLVKALERFPNERIKHLVSFKQSQMERFNRVAGLQIGQSKDASDSKVSLDDIKDIINRTSAPLGLQKNLLKKMQSAMVNEDLTEQSIKEQISALNTLTTDKYKQYYDVSDKLYKPQGNPQYYKRILDEIEGKKKETFMTALRTVILGK</sequence>
<dbReference type="OrthoDB" id="2107880at2759"/>
<dbReference type="AlphaFoldDB" id="A0A7H9AVG2"/>
<dbReference type="InterPro" id="IPR037653">
    <property type="entry name" value="Cbp6"/>
</dbReference>
<dbReference type="KEGG" id="zmk:HG535_0A02030"/>